<evidence type="ECO:0000313" key="2">
    <source>
        <dbReference type="EnsemblMetazoa" id="AALFPA23_008602.P11650"/>
    </source>
</evidence>
<keyword evidence="3" id="KW-1185">Reference proteome</keyword>
<dbReference type="PANTHER" id="PTHR47705">
    <property type="entry name" value="AGAP000321-PA"/>
    <property type="match status" value="1"/>
</dbReference>
<dbReference type="EnsemblMetazoa" id="AALFPA23_008602.R11650">
    <property type="protein sequence ID" value="AALFPA23_008602.P11650"/>
    <property type="gene ID" value="AALFPA23_008602"/>
</dbReference>
<dbReference type="GeneID" id="134285263"/>
<name>A0ABM1YF56_AEDAL</name>
<protein>
    <submittedName>
        <fullName evidence="2">Uncharacterized protein</fullName>
    </submittedName>
</protein>
<dbReference type="PANTHER" id="PTHR47705:SF1">
    <property type="entry name" value="PNP_UDP_1 DOMAIN-CONTAINING PROTEIN"/>
    <property type="match status" value="1"/>
</dbReference>
<reference evidence="3" key="1">
    <citation type="journal article" date="2015" name="Proc. Natl. Acad. Sci. U.S.A.">
        <title>Genome sequence of the Asian Tiger mosquito, Aedes albopictus, reveals insights into its biology, genetics, and evolution.</title>
        <authorList>
            <person name="Chen X.G."/>
            <person name="Jiang X."/>
            <person name="Gu J."/>
            <person name="Xu M."/>
            <person name="Wu Y."/>
            <person name="Deng Y."/>
            <person name="Zhang C."/>
            <person name="Bonizzoni M."/>
            <person name="Dermauw W."/>
            <person name="Vontas J."/>
            <person name="Armbruster P."/>
            <person name="Huang X."/>
            <person name="Yang Y."/>
            <person name="Zhang H."/>
            <person name="He W."/>
            <person name="Peng H."/>
            <person name="Liu Y."/>
            <person name="Wu K."/>
            <person name="Chen J."/>
            <person name="Lirakis M."/>
            <person name="Topalis P."/>
            <person name="Van Leeuwen T."/>
            <person name="Hall A.B."/>
            <person name="Jiang X."/>
            <person name="Thorpe C."/>
            <person name="Mueller R.L."/>
            <person name="Sun C."/>
            <person name="Waterhouse R.M."/>
            <person name="Yan G."/>
            <person name="Tu Z.J."/>
            <person name="Fang X."/>
            <person name="James A.A."/>
        </authorList>
    </citation>
    <scope>NUCLEOTIDE SEQUENCE [LARGE SCALE GENOMIC DNA]</scope>
    <source>
        <strain evidence="3">Foshan</strain>
    </source>
</reference>
<feature type="region of interest" description="Disordered" evidence="1">
    <location>
        <begin position="1"/>
        <end position="74"/>
    </location>
</feature>
<organism evidence="2 3">
    <name type="scientific">Aedes albopictus</name>
    <name type="common">Asian tiger mosquito</name>
    <name type="synonym">Stegomyia albopicta</name>
    <dbReference type="NCBI Taxonomy" id="7160"/>
    <lineage>
        <taxon>Eukaryota</taxon>
        <taxon>Metazoa</taxon>
        <taxon>Ecdysozoa</taxon>
        <taxon>Arthropoda</taxon>
        <taxon>Hexapoda</taxon>
        <taxon>Insecta</taxon>
        <taxon>Pterygota</taxon>
        <taxon>Neoptera</taxon>
        <taxon>Endopterygota</taxon>
        <taxon>Diptera</taxon>
        <taxon>Nematocera</taxon>
        <taxon>Culicoidea</taxon>
        <taxon>Culicidae</taxon>
        <taxon>Culicinae</taxon>
        <taxon>Aedini</taxon>
        <taxon>Aedes</taxon>
        <taxon>Stegomyia</taxon>
    </lineage>
</organism>
<sequence length="140" mass="14976">MASPLPTRTMPPPPPPKPHKSPTLNGADRGGHIYQNNNTTNISNNNNNGEPMQNGGKISQTAPFGASNPTVPPAADEQVVMTPRGKTANSTVLLIERKLVQQVGERTHVAGGDHRGIIINKDAAAGRCCYFFTICTIVFY</sequence>
<proteinExistence type="predicted"/>
<accession>A0ABM1YF56</accession>
<feature type="compositionally biased region" description="Low complexity" evidence="1">
    <location>
        <begin position="36"/>
        <end position="48"/>
    </location>
</feature>
<reference evidence="2" key="2">
    <citation type="submission" date="2025-05" db="UniProtKB">
        <authorList>
            <consortium name="EnsemblMetazoa"/>
        </authorList>
    </citation>
    <scope>IDENTIFICATION</scope>
    <source>
        <strain evidence="2">Foshan</strain>
    </source>
</reference>
<evidence type="ECO:0000313" key="3">
    <source>
        <dbReference type="Proteomes" id="UP000069940"/>
    </source>
</evidence>
<dbReference type="Proteomes" id="UP000069940">
    <property type="component" value="Unassembled WGS sequence"/>
</dbReference>
<evidence type="ECO:0000256" key="1">
    <source>
        <dbReference type="SAM" id="MobiDB-lite"/>
    </source>
</evidence>
<dbReference type="RefSeq" id="XP_062701744.1">
    <property type="nucleotide sequence ID" value="XM_062845760.1"/>
</dbReference>